<comment type="caution">
    <text evidence="1">The sequence shown here is derived from an EMBL/GenBank/DDBJ whole genome shotgun (WGS) entry which is preliminary data.</text>
</comment>
<accession>A0ACD3SLB8</accession>
<protein>
    <submittedName>
        <fullName evidence="1">Uncharacterized protein</fullName>
    </submittedName>
</protein>
<keyword evidence="2" id="KW-1185">Reference proteome</keyword>
<gene>
    <name evidence="1" type="ORF">MW7_013525</name>
</gene>
<dbReference type="Proteomes" id="UP000004277">
    <property type="component" value="Unassembled WGS sequence"/>
</dbReference>
<reference evidence="1" key="1">
    <citation type="submission" date="2019-05" db="EMBL/GenBank/DDBJ databases">
        <title>Revised genome assembly of Burkholderiaceae (previously Ralstonia) sp. PBA.</title>
        <authorList>
            <person name="Gan H.M."/>
        </authorList>
    </citation>
    <scope>NUCLEOTIDE SEQUENCE</scope>
    <source>
        <strain evidence="1">PBA</strain>
    </source>
</reference>
<dbReference type="EMBL" id="AKCV02000025">
    <property type="protein sequence ID" value="TMS56986.1"/>
    <property type="molecule type" value="Genomic_DNA"/>
</dbReference>
<name>A0ACD3SLB8_9BURK</name>
<evidence type="ECO:0000313" key="1">
    <source>
        <dbReference type="EMBL" id="TMS56986.1"/>
    </source>
</evidence>
<sequence length="856" mass="93069">MSSSHVPSGLPPGRSPPPVRLCLQGQLTLLRGDTTLQLPYARAYGLLIMLTLSLTPLSRGVLVQTLWPGVPEPEGRARLRHALFTLDRLLRPTRVERIHQQLQLPRRALRCDLWETAQHCERIETADPHSLKIADAEALAGVWRAPLAGTFAIADAPAFQQWLTEQREFWARRIRQAHQRVTAELALRGHAVDGGKTHARTPATSHSGGGMFAERRWIACIMALAREPDTESTHRTRAVTTLGEALLKNTSAVLQHPHPGSLLAIFGLLPDPVDPCTQARLWANLLAKRYHAAHVPAAIGVHSGWHLSGWPEHPIDPTGAITRRAFETAAGAATAGVVVAPPAGLPPRHDEAGDHVRQIDALEPPMRRAAARLAIYRGSFSRSDALAVCHGLTKDAGRVPLPLAAAGILVSAGRGRWNFAGPMLRYLAGLRLPLPQAVRLHRIVALRCREQDRHVEAAWHFARGAQPGHAAAAWHAAAEQALMAGRVVRAHYCYQRAARAMMQAERLAAGLRSQIPLGLAAAARLLRGQRDDHQGGPAVQLLGQLKHSGTPVPMQVRHMLWTLRLLARGPLAARALGTHLMRNASVAPWRAVAHACRAVESLLRGRYRQCISAANETEKWARLAIGRDAAPTPGVDMVSIARAAQAWAQDMSDTAYPTAAGIAPLYPPPEHTAGMVWYCRAMCAQYRGEAPEARRCAAQLLAHAERTGLQGFAVIARVVVHTLSGPLRPGATAASQLADALEAVRQASTLALSQVPLIAGLAGEVCLHLGALAPLQSCVQRGLRAARRTHVRLGLTRLLWLQARICELRGEPGRAAQWQERARHATRFLREAPYHRAVMPHHHRMTTGKGPESSSE</sequence>
<proteinExistence type="predicted"/>
<evidence type="ECO:0000313" key="2">
    <source>
        <dbReference type="Proteomes" id="UP000004277"/>
    </source>
</evidence>
<organism evidence="1 2">
    <name type="scientific">Imbroritus primus</name>
    <dbReference type="NCBI Taxonomy" id="3058603"/>
    <lineage>
        <taxon>Bacteria</taxon>
        <taxon>Pseudomonadati</taxon>
        <taxon>Pseudomonadota</taxon>
        <taxon>Betaproteobacteria</taxon>
        <taxon>Burkholderiales</taxon>
        <taxon>Burkholderiaceae</taxon>
        <taxon>Imbroritus</taxon>
    </lineage>
</organism>